<dbReference type="AlphaFoldDB" id="A0A2Z6QTX8"/>
<sequence>MSNYGAGGGKPLHCFRDFVQVDKNIKINQSNCLAIFPSIGKHLSECENFKITYPDEINYVKENIEARKQRTNELLTTNNLKRQLEMNQFQNLQEISQNYLDETEDDRASFTTHSIRTDDTDTILKESAKNIQENIEIAAKEDKYSISILLDGWKNVIKQHILGLVIIRSDGQVLIWKAKDISEDRENTKAAIKQINEFLVDTKAKNVKINTVITDSASSYNAAW</sequence>
<evidence type="ECO:0000313" key="2">
    <source>
        <dbReference type="EMBL" id="GET00178.1"/>
    </source>
</evidence>
<dbReference type="EMBL" id="BLAL01000285">
    <property type="protein sequence ID" value="GET00178.1"/>
    <property type="molecule type" value="Genomic_DNA"/>
</dbReference>
<dbReference type="STRING" id="94130.A0A2Z6QTX8"/>
<evidence type="ECO:0000313" key="1">
    <source>
        <dbReference type="EMBL" id="GBB93667.1"/>
    </source>
</evidence>
<dbReference type="EMBL" id="BEXD01001347">
    <property type="protein sequence ID" value="GBB93667.1"/>
    <property type="molecule type" value="Genomic_DNA"/>
</dbReference>
<comment type="caution">
    <text evidence="1">The sequence shown here is derived from an EMBL/GenBank/DDBJ whole genome shotgun (WGS) entry which is preliminary data.</text>
</comment>
<gene>
    <name evidence="2" type="ORF">RCL2_002664900</name>
    <name evidence="1" type="ORF">RclHR1_02210002</name>
</gene>
<dbReference type="Proteomes" id="UP000247702">
    <property type="component" value="Unassembled WGS sequence"/>
</dbReference>
<dbReference type="OrthoDB" id="2365019at2759"/>
<accession>A0A2Z6QTX8</accession>
<protein>
    <submittedName>
        <fullName evidence="1">Uncharacterized protein</fullName>
    </submittedName>
</protein>
<proteinExistence type="predicted"/>
<dbReference type="Proteomes" id="UP000615446">
    <property type="component" value="Unassembled WGS sequence"/>
</dbReference>
<evidence type="ECO:0000313" key="3">
    <source>
        <dbReference type="Proteomes" id="UP000247702"/>
    </source>
</evidence>
<organism evidence="1 3">
    <name type="scientific">Rhizophagus clarus</name>
    <dbReference type="NCBI Taxonomy" id="94130"/>
    <lineage>
        <taxon>Eukaryota</taxon>
        <taxon>Fungi</taxon>
        <taxon>Fungi incertae sedis</taxon>
        <taxon>Mucoromycota</taxon>
        <taxon>Glomeromycotina</taxon>
        <taxon>Glomeromycetes</taxon>
        <taxon>Glomerales</taxon>
        <taxon>Glomeraceae</taxon>
        <taxon>Rhizophagus</taxon>
    </lineage>
</organism>
<name>A0A2Z6QTX8_9GLOM</name>
<keyword evidence="3" id="KW-1185">Reference proteome</keyword>
<reference evidence="1 3" key="1">
    <citation type="submission" date="2017-11" db="EMBL/GenBank/DDBJ databases">
        <title>The genome of Rhizophagus clarus HR1 reveals common genetic basis of auxotrophy among arbuscular mycorrhizal fungi.</title>
        <authorList>
            <person name="Kobayashi Y."/>
        </authorList>
    </citation>
    <scope>NUCLEOTIDE SEQUENCE [LARGE SCALE GENOMIC DNA]</scope>
    <source>
        <strain evidence="1 3">HR1</strain>
    </source>
</reference>
<reference evidence="2" key="2">
    <citation type="submission" date="2019-10" db="EMBL/GenBank/DDBJ databases">
        <title>Conservation and host-specific expression of non-tandemly repeated heterogenous ribosome RNA gene in arbuscular mycorrhizal fungi.</title>
        <authorList>
            <person name="Maeda T."/>
            <person name="Kobayashi Y."/>
            <person name="Nakagawa T."/>
            <person name="Ezawa T."/>
            <person name="Yamaguchi K."/>
            <person name="Bino T."/>
            <person name="Nishimoto Y."/>
            <person name="Shigenobu S."/>
            <person name="Kawaguchi M."/>
        </authorList>
    </citation>
    <scope>NUCLEOTIDE SEQUENCE</scope>
    <source>
        <strain evidence="2">HR1</strain>
    </source>
</reference>